<reference evidence="1" key="1">
    <citation type="journal article" date="2015" name="Nature">
        <title>Complex archaea that bridge the gap between prokaryotes and eukaryotes.</title>
        <authorList>
            <person name="Spang A."/>
            <person name="Saw J.H."/>
            <person name="Jorgensen S.L."/>
            <person name="Zaremba-Niedzwiedzka K."/>
            <person name="Martijn J."/>
            <person name="Lind A.E."/>
            <person name="van Eijk R."/>
            <person name="Schleper C."/>
            <person name="Guy L."/>
            <person name="Ettema T.J."/>
        </authorList>
    </citation>
    <scope>NUCLEOTIDE SEQUENCE</scope>
</reference>
<sequence length="55" mass="6025">MKVSELEHGKFIDCDDCNTNVSGPVAVKITAKKNQHSIILCPLCADKLQAILSKR</sequence>
<name>A0A0F9HVJ5_9ZZZZ</name>
<organism evidence="1">
    <name type="scientific">marine sediment metagenome</name>
    <dbReference type="NCBI Taxonomy" id="412755"/>
    <lineage>
        <taxon>unclassified sequences</taxon>
        <taxon>metagenomes</taxon>
        <taxon>ecological metagenomes</taxon>
    </lineage>
</organism>
<evidence type="ECO:0000313" key="1">
    <source>
        <dbReference type="EMBL" id="KKM07167.1"/>
    </source>
</evidence>
<proteinExistence type="predicted"/>
<gene>
    <name evidence="1" type="ORF">LCGC14_1736650</name>
</gene>
<comment type="caution">
    <text evidence="1">The sequence shown here is derived from an EMBL/GenBank/DDBJ whole genome shotgun (WGS) entry which is preliminary data.</text>
</comment>
<dbReference type="EMBL" id="LAZR01015830">
    <property type="protein sequence ID" value="KKM07167.1"/>
    <property type="molecule type" value="Genomic_DNA"/>
</dbReference>
<dbReference type="AlphaFoldDB" id="A0A0F9HVJ5"/>
<accession>A0A0F9HVJ5</accession>
<protein>
    <submittedName>
        <fullName evidence="1">Uncharacterized protein</fullName>
    </submittedName>
</protein>